<dbReference type="Gene3D" id="3.10.20.30">
    <property type="match status" value="1"/>
</dbReference>
<dbReference type="SUPFAM" id="SSF54292">
    <property type="entry name" value="2Fe-2S ferredoxin-like"/>
    <property type="match status" value="1"/>
</dbReference>
<dbReference type="GO" id="GO:0016491">
    <property type="term" value="F:oxidoreductase activity"/>
    <property type="evidence" value="ECO:0007669"/>
    <property type="project" value="UniProtKB-KW"/>
</dbReference>
<dbReference type="PROSITE" id="PS00197">
    <property type="entry name" value="2FE2S_FER_1"/>
    <property type="match status" value="1"/>
</dbReference>
<evidence type="ECO:0000256" key="4">
    <source>
        <dbReference type="ARBA" id="ARBA00023004"/>
    </source>
</evidence>
<dbReference type="GO" id="GO:0046872">
    <property type="term" value="F:metal ion binding"/>
    <property type="evidence" value="ECO:0007669"/>
    <property type="project" value="UniProtKB-KW"/>
</dbReference>
<dbReference type="InterPro" id="IPR051452">
    <property type="entry name" value="Diverse_Oxidoreductases"/>
</dbReference>
<feature type="domain" description="2Fe-2S ferredoxin-type" evidence="6">
    <location>
        <begin position="1"/>
        <end position="76"/>
    </location>
</feature>
<dbReference type="EMBL" id="CP042345">
    <property type="protein sequence ID" value="QEA15583.1"/>
    <property type="molecule type" value="Genomic_DNA"/>
</dbReference>
<protein>
    <submittedName>
        <fullName evidence="7">(2Fe-2S)-binding protein</fullName>
    </submittedName>
</protein>
<keyword evidence="3" id="KW-0560">Oxidoreductase</keyword>
<evidence type="ECO:0000313" key="8">
    <source>
        <dbReference type="Proteomes" id="UP000321172"/>
    </source>
</evidence>
<evidence type="ECO:0000256" key="2">
    <source>
        <dbReference type="ARBA" id="ARBA00022723"/>
    </source>
</evidence>
<proteinExistence type="predicted"/>
<organism evidence="7 8">
    <name type="scientific">Novosphingobium ginsenosidimutans</name>
    <dbReference type="NCBI Taxonomy" id="1176536"/>
    <lineage>
        <taxon>Bacteria</taxon>
        <taxon>Pseudomonadati</taxon>
        <taxon>Pseudomonadota</taxon>
        <taxon>Alphaproteobacteria</taxon>
        <taxon>Sphingomonadales</taxon>
        <taxon>Sphingomonadaceae</taxon>
        <taxon>Novosphingobium</taxon>
    </lineage>
</organism>
<dbReference type="Proteomes" id="UP000321172">
    <property type="component" value="Chromosome"/>
</dbReference>
<reference evidence="7 8" key="1">
    <citation type="journal article" date="2013" name="J. Microbiol. Biotechnol.">
        <title>Novosphingobium ginsenosidimutans sp. nov., with the ability to convert ginsenoside.</title>
        <authorList>
            <person name="Kim J.K."/>
            <person name="He D."/>
            <person name="Liu Q.M."/>
            <person name="Park H.Y."/>
            <person name="Jung M.S."/>
            <person name="Yoon M.H."/>
            <person name="Kim S.C."/>
            <person name="Im W.T."/>
        </authorList>
    </citation>
    <scope>NUCLEOTIDE SEQUENCE [LARGE SCALE GENOMIC DNA]</scope>
    <source>
        <strain evidence="7 8">FW-6</strain>
    </source>
</reference>
<dbReference type="RefSeq" id="WP_147089561.1">
    <property type="nucleotide sequence ID" value="NZ_BAABJD010000001.1"/>
</dbReference>
<accession>A0A5B8S2P6</accession>
<dbReference type="Pfam" id="PF00111">
    <property type="entry name" value="Fer2"/>
    <property type="match status" value="1"/>
</dbReference>
<dbReference type="OrthoDB" id="9792018at2"/>
<dbReference type="GO" id="GO:0051537">
    <property type="term" value="F:2 iron, 2 sulfur cluster binding"/>
    <property type="evidence" value="ECO:0007669"/>
    <property type="project" value="UniProtKB-KW"/>
</dbReference>
<keyword evidence="1" id="KW-0001">2Fe-2S</keyword>
<dbReference type="KEGG" id="ngf:FRF71_05210"/>
<evidence type="ECO:0000256" key="5">
    <source>
        <dbReference type="ARBA" id="ARBA00023014"/>
    </source>
</evidence>
<dbReference type="CDD" id="cd00207">
    <property type="entry name" value="fer2"/>
    <property type="match status" value="1"/>
</dbReference>
<dbReference type="Gene3D" id="1.10.150.120">
    <property type="entry name" value="[2Fe-2S]-binding domain"/>
    <property type="match status" value="1"/>
</dbReference>
<keyword evidence="8" id="KW-1185">Reference proteome</keyword>
<dbReference type="PANTHER" id="PTHR44379">
    <property type="entry name" value="OXIDOREDUCTASE WITH IRON-SULFUR SUBUNIT"/>
    <property type="match status" value="1"/>
</dbReference>
<keyword evidence="5" id="KW-0411">Iron-sulfur</keyword>
<dbReference type="Pfam" id="PF01799">
    <property type="entry name" value="Fer2_2"/>
    <property type="match status" value="1"/>
</dbReference>
<dbReference type="InterPro" id="IPR006058">
    <property type="entry name" value="2Fe2S_fd_BS"/>
</dbReference>
<name>A0A5B8S2P6_9SPHN</name>
<dbReference type="InterPro" id="IPR036010">
    <property type="entry name" value="2Fe-2S_ferredoxin-like_sf"/>
</dbReference>
<evidence type="ECO:0000313" key="7">
    <source>
        <dbReference type="EMBL" id="QEA15583.1"/>
    </source>
</evidence>
<dbReference type="PROSITE" id="PS51085">
    <property type="entry name" value="2FE2S_FER_2"/>
    <property type="match status" value="1"/>
</dbReference>
<evidence type="ECO:0000259" key="6">
    <source>
        <dbReference type="PROSITE" id="PS51085"/>
    </source>
</evidence>
<dbReference type="InterPro" id="IPR001041">
    <property type="entry name" value="2Fe-2S_ferredoxin-type"/>
</dbReference>
<keyword evidence="2" id="KW-0479">Metal-binding</keyword>
<evidence type="ECO:0000256" key="3">
    <source>
        <dbReference type="ARBA" id="ARBA00023002"/>
    </source>
</evidence>
<sequence>MVKFTINGQPASVEADPAMPILWVVREQLGLTGTKFGCGAALCGACTVHLDGQPVRSCSTPIAEAEGKAITTIEGIAGPEGELSKVQQAWISEQVPQCGYCQSGQIMAATALLRDNPRPSDEQIDAAMAGNICRCGTYVRIRRAIKVAAGIEPAKGAAQAAEVKA</sequence>
<dbReference type="InterPro" id="IPR012675">
    <property type="entry name" value="Beta-grasp_dom_sf"/>
</dbReference>
<dbReference type="InterPro" id="IPR002888">
    <property type="entry name" value="2Fe-2S-bd"/>
</dbReference>
<dbReference type="FunFam" id="3.10.20.30:FF:000020">
    <property type="entry name" value="Xanthine dehydrogenase iron-sulfur subunit"/>
    <property type="match status" value="1"/>
</dbReference>
<dbReference type="InterPro" id="IPR036884">
    <property type="entry name" value="2Fe-2S-bd_dom_sf"/>
</dbReference>
<dbReference type="SUPFAM" id="SSF47741">
    <property type="entry name" value="CO dehydrogenase ISP C-domain like"/>
    <property type="match status" value="1"/>
</dbReference>
<evidence type="ECO:0000256" key="1">
    <source>
        <dbReference type="ARBA" id="ARBA00022714"/>
    </source>
</evidence>
<keyword evidence="4" id="KW-0408">Iron</keyword>
<dbReference type="AlphaFoldDB" id="A0A5B8S2P6"/>
<dbReference type="PANTHER" id="PTHR44379:SF2">
    <property type="entry name" value="BLR6218 PROTEIN"/>
    <property type="match status" value="1"/>
</dbReference>
<gene>
    <name evidence="7" type="ORF">FRF71_05210</name>
</gene>